<evidence type="ECO:0000313" key="1">
    <source>
        <dbReference type="EMBL" id="MDN7242858.1"/>
    </source>
</evidence>
<keyword evidence="1" id="KW-0255">Endonuclease</keyword>
<sequence>MALKDQPNVRYALWQAYQRRCAICYEDLFNYSDLEIDHIIAESNENDNLKLNDLLNKYELPLNFDLNSLENLRPAHRKCNNKKRDSEAPEEITAQLLRIARNKLRDVKTHIKRFEEEAKYALNVEAVRTHLKNGDINIEQYVDQINNYVSDYGVEEFKTSTGFSSHVLYKNKTVMLEGYLPKIRDPKGSCLLTFNSFYIRGTTISLDHKEILKNLYPGNQSPIEFRMRSYIIDKITDDSFIVQLGNSRFTLNIDELNNLCLIIDKFIKEYITALEYIENLLQANEFIPHEYDLTKYKLLKVRRDLWDSILTFSRKNDYEQGNDEWNIFDATGNNIIKVYLKEKTKLFNEGYKCFIHSFIEDSYSWKPSDYVWLVWWDINHADEYKLREYWNVQQTYDWLTKELLPYVIYNQINPTKKALSKRKISYDEFKKSINVAENYFNGEKRYYRIEQIEDIDKLVDLVIELNTFYSVIKDVFLQREDVIGLYHAILLSLKESDHIDYHYICSKLGIAKTSNKEKIVEAIRNEIENLSSDDTLKMSGYKLDIIFRILYSNINSMSHTLQYDEIKIYLKYIEPFIKDFNRFKIAEIYSK</sequence>
<keyword evidence="1" id="KW-0378">Hydrolase</keyword>
<dbReference type="Gene3D" id="1.10.30.50">
    <property type="match status" value="1"/>
</dbReference>
<accession>A0ABT8N533</accession>
<dbReference type="GO" id="GO:0004519">
    <property type="term" value="F:endonuclease activity"/>
    <property type="evidence" value="ECO:0007669"/>
    <property type="project" value="UniProtKB-KW"/>
</dbReference>
<dbReference type="Proteomes" id="UP001172055">
    <property type="component" value="Unassembled WGS sequence"/>
</dbReference>
<comment type="caution">
    <text evidence="1">The sequence shown here is derived from an EMBL/GenBank/DDBJ whole genome shotgun (WGS) entry which is preliminary data.</text>
</comment>
<protein>
    <submittedName>
        <fullName evidence="1">HNH endonuclease signature motif containing protein</fullName>
    </submittedName>
</protein>
<keyword evidence="2" id="KW-1185">Reference proteome</keyword>
<reference evidence="1 2" key="1">
    <citation type="submission" date="2023-06" db="EMBL/GenBank/DDBJ databases">
        <title>Novel species in genus Planococcus.</title>
        <authorList>
            <person name="Ning S."/>
        </authorList>
    </citation>
    <scope>NUCLEOTIDE SEQUENCE [LARGE SCALE GENOMIC DNA]</scope>
    <source>
        <strain evidence="1 2">N028</strain>
    </source>
</reference>
<dbReference type="CDD" id="cd00085">
    <property type="entry name" value="HNHc"/>
    <property type="match status" value="1"/>
</dbReference>
<name>A0ABT8N533_9BACL</name>
<dbReference type="RefSeq" id="WP_301724417.1">
    <property type="nucleotide sequence ID" value="NZ_JAUJWV010000002.1"/>
</dbReference>
<dbReference type="EMBL" id="JAUJWV010000002">
    <property type="protein sequence ID" value="MDN7242858.1"/>
    <property type="molecule type" value="Genomic_DNA"/>
</dbReference>
<gene>
    <name evidence="1" type="ORF">QWY14_13675</name>
</gene>
<evidence type="ECO:0000313" key="2">
    <source>
        <dbReference type="Proteomes" id="UP001172055"/>
    </source>
</evidence>
<proteinExistence type="predicted"/>
<dbReference type="InterPro" id="IPR003615">
    <property type="entry name" value="HNH_nuc"/>
</dbReference>
<keyword evidence="1" id="KW-0540">Nuclease</keyword>
<organism evidence="1 2">
    <name type="scientific">Planococcus shixiaomingii</name>
    <dbReference type="NCBI Taxonomy" id="3058393"/>
    <lineage>
        <taxon>Bacteria</taxon>
        <taxon>Bacillati</taxon>
        <taxon>Bacillota</taxon>
        <taxon>Bacilli</taxon>
        <taxon>Bacillales</taxon>
        <taxon>Caryophanaceae</taxon>
        <taxon>Planococcus</taxon>
    </lineage>
</organism>